<organism evidence="2 3">
    <name type="scientific">Paracoccus siganidrum</name>
    <dbReference type="NCBI Taxonomy" id="1276757"/>
    <lineage>
        <taxon>Bacteria</taxon>
        <taxon>Pseudomonadati</taxon>
        <taxon>Pseudomonadota</taxon>
        <taxon>Alphaproteobacteria</taxon>
        <taxon>Rhodobacterales</taxon>
        <taxon>Paracoccaceae</taxon>
        <taxon>Paracoccus</taxon>
    </lineage>
</organism>
<reference evidence="3" key="1">
    <citation type="submission" date="2018-09" db="EMBL/GenBank/DDBJ databases">
        <title>Paracoccus onubensis nov. sp. a moderate halophilic bacterium isolated from Gruta de las Maravillas (Aracena, Spain).</title>
        <authorList>
            <person name="Jurado V."/>
            <person name="Gutierrez-Patricio S."/>
            <person name="Gonzalez-Pimentel J.L."/>
            <person name="Miller A.Z."/>
            <person name="Laiz L."/>
            <person name="Saiz-Jimenez C."/>
        </authorList>
    </citation>
    <scope>NUCLEOTIDE SEQUENCE [LARGE SCALE GENOMIC DNA]</scope>
    <source>
        <strain evidence="3">DSM 26381</strain>
    </source>
</reference>
<dbReference type="RefSeq" id="WP_119900152.1">
    <property type="nucleotide sequence ID" value="NZ_QNRC01000047.1"/>
</dbReference>
<dbReference type="Pfam" id="PF09356">
    <property type="entry name" value="Phage_BR0599"/>
    <property type="match status" value="1"/>
</dbReference>
<dbReference type="AlphaFoldDB" id="A0A419A1L1"/>
<evidence type="ECO:0000313" key="3">
    <source>
        <dbReference type="Proteomes" id="UP000283587"/>
    </source>
</evidence>
<evidence type="ECO:0000313" key="2">
    <source>
        <dbReference type="EMBL" id="RJL06933.1"/>
    </source>
</evidence>
<protein>
    <submittedName>
        <fullName evidence="2">DUF2163 domain-containing protein</fullName>
    </submittedName>
</protein>
<dbReference type="OrthoDB" id="1633386at2"/>
<sequence length="294" mass="31432">MKTLSPDLQAHLDDGTTTLAWCWRITRADGMTLGFTDHDRALAFGGTDFEPESGLTASEIRAGSDLSVDSQDAEGALTSDRITETDIIDGRWDNALVEVWRVNWQDPGQRVLIRRGAIGELRRGRASFVAEVRSMAHVLGQTLGRVYQGTCDAALGDARCGVNLNDPAYSGAGVVEDPIRDRAFTASGLGGFANGWFAFGHLEWTAGPNAGRAAEIMLHEIASGVVTITLLEAPVRPLAGGDTFTIRAGCDKRAETCATKFSNIVNFRGFPHIPGQDTVLRYASADGGHEGAVL</sequence>
<accession>A0A419A1L1</accession>
<feature type="domain" description="Bacteriophage phiJL001 Gp84 C-terminal" evidence="1">
    <location>
        <begin position="195"/>
        <end position="277"/>
    </location>
</feature>
<proteinExistence type="predicted"/>
<name>A0A419A1L1_9RHOB</name>
<gene>
    <name evidence="2" type="ORF">D3P05_17820</name>
</gene>
<evidence type="ECO:0000259" key="1">
    <source>
        <dbReference type="Pfam" id="PF09356"/>
    </source>
</evidence>
<dbReference type="Pfam" id="PF09931">
    <property type="entry name" value="Phage_phiJL001_Gp84_N"/>
    <property type="match status" value="1"/>
</dbReference>
<comment type="caution">
    <text evidence="2">The sequence shown here is derived from an EMBL/GenBank/DDBJ whole genome shotgun (WGS) entry which is preliminary data.</text>
</comment>
<dbReference type="InterPro" id="IPR011928">
    <property type="entry name" value="Phage_phiJL001_Gp84"/>
</dbReference>
<dbReference type="NCBIfam" id="TIGR02218">
    <property type="entry name" value="phg_TIGR02218"/>
    <property type="match status" value="1"/>
</dbReference>
<dbReference type="EMBL" id="QZEW01000092">
    <property type="protein sequence ID" value="RJL06933.1"/>
    <property type="molecule type" value="Genomic_DNA"/>
</dbReference>
<dbReference type="InterPro" id="IPR018964">
    <property type="entry name" value="Phage_phiJL001_Gp84_C"/>
</dbReference>
<dbReference type="Proteomes" id="UP000283587">
    <property type="component" value="Unassembled WGS sequence"/>
</dbReference>
<keyword evidence="3" id="KW-1185">Reference proteome</keyword>